<dbReference type="STRING" id="244447.ENSCSEP00000007332"/>
<dbReference type="PANTHER" id="PTHR11842:SF11">
    <property type="entry name" value="MITOTIC SPINDLE ASSEMBLY CHECKPOINT PROTEIN MAD2A"/>
    <property type="match status" value="1"/>
</dbReference>
<dbReference type="PROSITE" id="PS50815">
    <property type="entry name" value="HORMA"/>
    <property type="match status" value="1"/>
</dbReference>
<feature type="domain" description="HORMA" evidence="9">
    <location>
        <begin position="11"/>
        <end position="194"/>
    </location>
</feature>
<dbReference type="Gene3D" id="3.30.900.10">
    <property type="entry name" value="HORMA domain"/>
    <property type="match status" value="1"/>
</dbReference>
<name>A0A3P8UYA3_CYNSE</name>
<dbReference type="AlphaFoldDB" id="A0A3P8UYA3"/>
<evidence type="ECO:0000256" key="1">
    <source>
        <dbReference type="ARBA" id="ARBA00004123"/>
    </source>
</evidence>
<keyword evidence="6" id="KW-0131">Cell cycle</keyword>
<evidence type="ECO:0000256" key="6">
    <source>
        <dbReference type="ARBA" id="ARBA00023306"/>
    </source>
</evidence>
<evidence type="ECO:0000313" key="10">
    <source>
        <dbReference type="Ensembl" id="ENSCSEP00000007332.1"/>
    </source>
</evidence>
<evidence type="ECO:0000259" key="9">
    <source>
        <dbReference type="PROSITE" id="PS50815"/>
    </source>
</evidence>
<keyword evidence="5" id="KW-0539">Nucleus</keyword>
<protein>
    <recommendedName>
        <fullName evidence="7">Mitotic spindle assembly checkpoint protein MAD2A</fullName>
    </recommendedName>
    <alternativeName>
        <fullName evidence="8">Mitotic arrest deficient 2-like protein 1</fullName>
    </alternativeName>
</protein>
<comment type="similarity">
    <text evidence="2">Belongs to the MAD2 family.</text>
</comment>
<dbReference type="GO" id="GO:0051301">
    <property type="term" value="P:cell division"/>
    <property type="evidence" value="ECO:0007669"/>
    <property type="project" value="UniProtKB-KW"/>
</dbReference>
<evidence type="ECO:0000256" key="3">
    <source>
        <dbReference type="ARBA" id="ARBA00022618"/>
    </source>
</evidence>
<evidence type="ECO:0000256" key="2">
    <source>
        <dbReference type="ARBA" id="ARBA00010348"/>
    </source>
</evidence>
<accession>A0A3P8UYA3</accession>
<dbReference type="CTD" id="4085"/>
<dbReference type="Pfam" id="PF02301">
    <property type="entry name" value="HORMA"/>
    <property type="match status" value="1"/>
</dbReference>
<evidence type="ECO:0000256" key="7">
    <source>
        <dbReference type="ARBA" id="ARBA00068928"/>
    </source>
</evidence>
<dbReference type="FunFam" id="3.30.900.10:FF:000002">
    <property type="entry name" value="Mitotic spindle assembly checkpoint protein MAD2A"/>
    <property type="match status" value="1"/>
</dbReference>
<keyword evidence="4" id="KW-0498">Mitosis</keyword>
<dbReference type="InterPro" id="IPR036570">
    <property type="entry name" value="HORMA_dom_sf"/>
</dbReference>
<dbReference type="PANTHER" id="PTHR11842">
    <property type="entry name" value="MITOTIC SPINDLE ASSEMBLY CHECKPOINT PROTEIN MAD2"/>
    <property type="match status" value="1"/>
</dbReference>
<dbReference type="GeneID" id="103388845"/>
<sequence length="202" mass="23148">MTSTMKTITLKGSAELVAEFFSFGINSILFQRGIYPPETFSIISHYDMSLQFTTDPKLKNYLTNVVSQLKEWLFECTVQKLVLVITGLETNEVLERWQFDIECDKSAKESSTPREKSIKTIQDEIRSVLRQVTATVTFLPLLDTPCAFDLLVYTDKDQIVPEKWEESGPQMIDQSEEVRLRSFTTTIHKVNSSVAYKRNNSA</sequence>
<evidence type="ECO:0000313" key="11">
    <source>
        <dbReference type="Proteomes" id="UP000265120"/>
    </source>
</evidence>
<proteinExistence type="inferred from homology"/>
<organism evidence="10 11">
    <name type="scientific">Cynoglossus semilaevis</name>
    <name type="common">Tongue sole</name>
    <dbReference type="NCBI Taxonomy" id="244447"/>
    <lineage>
        <taxon>Eukaryota</taxon>
        <taxon>Metazoa</taxon>
        <taxon>Chordata</taxon>
        <taxon>Craniata</taxon>
        <taxon>Vertebrata</taxon>
        <taxon>Euteleostomi</taxon>
        <taxon>Actinopterygii</taxon>
        <taxon>Neopterygii</taxon>
        <taxon>Teleostei</taxon>
        <taxon>Neoteleostei</taxon>
        <taxon>Acanthomorphata</taxon>
        <taxon>Carangaria</taxon>
        <taxon>Pleuronectiformes</taxon>
        <taxon>Pleuronectoidei</taxon>
        <taxon>Cynoglossidae</taxon>
        <taxon>Cynoglossinae</taxon>
        <taxon>Cynoglossus</taxon>
    </lineage>
</organism>
<dbReference type="InParanoid" id="A0A3P8UYA3"/>
<keyword evidence="3" id="KW-0132">Cell division</keyword>
<evidence type="ECO:0000256" key="8">
    <source>
        <dbReference type="ARBA" id="ARBA00076594"/>
    </source>
</evidence>
<dbReference type="SUPFAM" id="SSF56019">
    <property type="entry name" value="The spindle assembly checkpoint protein mad2"/>
    <property type="match status" value="1"/>
</dbReference>
<dbReference type="GO" id="GO:0007094">
    <property type="term" value="P:mitotic spindle assembly checkpoint signaling"/>
    <property type="evidence" value="ECO:0007669"/>
    <property type="project" value="TreeGrafter"/>
</dbReference>
<reference evidence="10" key="3">
    <citation type="submission" date="2025-09" db="UniProtKB">
        <authorList>
            <consortium name="Ensembl"/>
        </authorList>
    </citation>
    <scope>IDENTIFICATION</scope>
</reference>
<dbReference type="InterPro" id="IPR003511">
    <property type="entry name" value="HORMA_dom"/>
</dbReference>
<keyword evidence="11" id="KW-1185">Reference proteome</keyword>
<dbReference type="GO" id="GO:0005654">
    <property type="term" value="C:nucleoplasm"/>
    <property type="evidence" value="ECO:0007669"/>
    <property type="project" value="TreeGrafter"/>
</dbReference>
<dbReference type="GO" id="GO:0000776">
    <property type="term" value="C:kinetochore"/>
    <property type="evidence" value="ECO:0007669"/>
    <property type="project" value="TreeGrafter"/>
</dbReference>
<dbReference type="GO" id="GO:1990728">
    <property type="term" value="C:mitotic spindle assembly checkpoint MAD1-MAD2 complex"/>
    <property type="evidence" value="ECO:0007669"/>
    <property type="project" value="UniProtKB-ARBA"/>
</dbReference>
<dbReference type="OMA" id="WQFDVEI"/>
<dbReference type="KEGG" id="csem:103388845"/>
<dbReference type="RefSeq" id="XP_008322266.1">
    <property type="nucleotide sequence ID" value="XM_008324044.3"/>
</dbReference>
<evidence type="ECO:0000256" key="5">
    <source>
        <dbReference type="ARBA" id="ARBA00023242"/>
    </source>
</evidence>
<dbReference type="InterPro" id="IPR045091">
    <property type="entry name" value="Mad2-like"/>
</dbReference>
<dbReference type="Ensembl" id="ENSCSET00000007410.1">
    <property type="protein sequence ID" value="ENSCSEP00000007332.1"/>
    <property type="gene ID" value="ENSCSEG00000004726.1"/>
</dbReference>
<comment type="subcellular location">
    <subcellularLocation>
        <location evidence="1">Nucleus</location>
    </subcellularLocation>
</comment>
<evidence type="ECO:0000256" key="4">
    <source>
        <dbReference type="ARBA" id="ARBA00022776"/>
    </source>
</evidence>
<dbReference type="OrthoDB" id="1806at2759"/>
<reference evidence="10" key="2">
    <citation type="submission" date="2025-08" db="UniProtKB">
        <authorList>
            <consortium name="Ensembl"/>
        </authorList>
    </citation>
    <scope>IDENTIFICATION</scope>
</reference>
<dbReference type="Proteomes" id="UP000265120">
    <property type="component" value="Chromosome 1"/>
</dbReference>
<reference evidence="10 11" key="1">
    <citation type="journal article" date="2014" name="Nat. Genet.">
        <title>Whole-genome sequence of a flatfish provides insights into ZW sex chromosome evolution and adaptation to a benthic lifestyle.</title>
        <authorList>
            <person name="Chen S."/>
            <person name="Zhang G."/>
            <person name="Shao C."/>
            <person name="Huang Q."/>
            <person name="Liu G."/>
            <person name="Zhang P."/>
            <person name="Song W."/>
            <person name="An N."/>
            <person name="Chalopin D."/>
            <person name="Volff J.N."/>
            <person name="Hong Y."/>
            <person name="Li Q."/>
            <person name="Sha Z."/>
            <person name="Zhou H."/>
            <person name="Xie M."/>
            <person name="Yu Q."/>
            <person name="Liu Y."/>
            <person name="Xiang H."/>
            <person name="Wang N."/>
            <person name="Wu K."/>
            <person name="Yang C."/>
            <person name="Zhou Q."/>
            <person name="Liao X."/>
            <person name="Yang L."/>
            <person name="Hu Q."/>
            <person name="Zhang J."/>
            <person name="Meng L."/>
            <person name="Jin L."/>
            <person name="Tian Y."/>
            <person name="Lian J."/>
            <person name="Yang J."/>
            <person name="Miao G."/>
            <person name="Liu S."/>
            <person name="Liang Z."/>
            <person name="Yan F."/>
            <person name="Li Y."/>
            <person name="Sun B."/>
            <person name="Zhang H."/>
            <person name="Zhang J."/>
            <person name="Zhu Y."/>
            <person name="Du M."/>
            <person name="Zhao Y."/>
            <person name="Schartl M."/>
            <person name="Tang Q."/>
            <person name="Wang J."/>
        </authorList>
    </citation>
    <scope>NUCLEOTIDE SEQUENCE</scope>
</reference>
<dbReference type="GeneTree" id="ENSGT00940000153395"/>